<protein>
    <submittedName>
        <fullName evidence="4">Ankyrin repeat protein</fullName>
    </submittedName>
</protein>
<evidence type="ECO:0000313" key="4">
    <source>
        <dbReference type="EMBL" id="OON18675.1"/>
    </source>
</evidence>
<proteinExistence type="predicted"/>
<dbReference type="InterPro" id="IPR002110">
    <property type="entry name" value="Ankyrin_rpt"/>
</dbReference>
<dbReference type="AlphaFoldDB" id="A0A1S8WWD6"/>
<sequence>MVSLLIQLGAKKDAKDLSGSTPLHYAASLGNEMAVKELISNKADMEATDVRRVTPLLLAAQRGDVNIISTLLDKGAYAFAVNDSGDNIRNGKAVQYVVDFLEENAADQLSYMLNMANRKGDTPFLLAVAHVGCPILQLLMKKEVSEGYILGCQGGSSISAGFSPNEVVPNQGDFCNCLIIKAMPVKCLGNNR</sequence>
<dbReference type="Proteomes" id="UP000243686">
    <property type="component" value="Unassembled WGS sequence"/>
</dbReference>
<dbReference type="PROSITE" id="PS50297">
    <property type="entry name" value="ANK_REP_REGION"/>
    <property type="match status" value="2"/>
</dbReference>
<dbReference type="InterPro" id="IPR050889">
    <property type="entry name" value="Dendritic_Spine_Reg/Scaffold"/>
</dbReference>
<reference evidence="4 5" key="1">
    <citation type="submission" date="2015-03" db="EMBL/GenBank/DDBJ databases">
        <title>Draft genome of the nematode, Opisthorchis viverrini.</title>
        <authorList>
            <person name="Mitreva M."/>
        </authorList>
    </citation>
    <scope>NUCLEOTIDE SEQUENCE [LARGE SCALE GENOMIC DNA]</scope>
    <source>
        <strain evidence="4">Khon Kaen</strain>
    </source>
</reference>
<dbReference type="PROSITE" id="PS50088">
    <property type="entry name" value="ANK_REPEAT"/>
    <property type="match status" value="2"/>
</dbReference>
<dbReference type="Pfam" id="PF12796">
    <property type="entry name" value="Ank_2"/>
    <property type="match status" value="1"/>
</dbReference>
<evidence type="ECO:0000256" key="1">
    <source>
        <dbReference type="ARBA" id="ARBA00022737"/>
    </source>
</evidence>
<dbReference type="PANTHER" id="PTHR24166">
    <property type="entry name" value="ROLLING PEBBLES, ISOFORM B"/>
    <property type="match status" value="1"/>
</dbReference>
<evidence type="ECO:0000256" key="3">
    <source>
        <dbReference type="PROSITE-ProRule" id="PRU00023"/>
    </source>
</evidence>
<feature type="repeat" description="ANK" evidence="3">
    <location>
        <begin position="18"/>
        <end position="50"/>
    </location>
</feature>
<keyword evidence="5" id="KW-1185">Reference proteome</keyword>
<accession>A0A1S8WWD6</accession>
<evidence type="ECO:0000313" key="5">
    <source>
        <dbReference type="Proteomes" id="UP000243686"/>
    </source>
</evidence>
<dbReference type="SMART" id="SM00248">
    <property type="entry name" value="ANK"/>
    <property type="match status" value="3"/>
</dbReference>
<feature type="repeat" description="ANK" evidence="3">
    <location>
        <begin position="51"/>
        <end position="83"/>
    </location>
</feature>
<dbReference type="PANTHER" id="PTHR24166:SF48">
    <property type="entry name" value="PROTEIN VAPYRIN"/>
    <property type="match status" value="1"/>
</dbReference>
<gene>
    <name evidence="4" type="ORF">X801_05466</name>
</gene>
<dbReference type="EMBL" id="KV893948">
    <property type="protein sequence ID" value="OON18675.1"/>
    <property type="molecule type" value="Genomic_DNA"/>
</dbReference>
<dbReference type="InterPro" id="IPR036770">
    <property type="entry name" value="Ankyrin_rpt-contain_sf"/>
</dbReference>
<keyword evidence="2 3" id="KW-0040">ANK repeat</keyword>
<evidence type="ECO:0000256" key="2">
    <source>
        <dbReference type="ARBA" id="ARBA00023043"/>
    </source>
</evidence>
<dbReference type="Gene3D" id="1.25.40.20">
    <property type="entry name" value="Ankyrin repeat-containing domain"/>
    <property type="match status" value="1"/>
</dbReference>
<keyword evidence="1" id="KW-0677">Repeat</keyword>
<organism evidence="4 5">
    <name type="scientific">Opisthorchis viverrini</name>
    <name type="common">Southeast Asian liver fluke</name>
    <dbReference type="NCBI Taxonomy" id="6198"/>
    <lineage>
        <taxon>Eukaryota</taxon>
        <taxon>Metazoa</taxon>
        <taxon>Spiralia</taxon>
        <taxon>Lophotrochozoa</taxon>
        <taxon>Platyhelminthes</taxon>
        <taxon>Trematoda</taxon>
        <taxon>Digenea</taxon>
        <taxon>Opisthorchiida</taxon>
        <taxon>Opisthorchiata</taxon>
        <taxon>Opisthorchiidae</taxon>
        <taxon>Opisthorchis</taxon>
    </lineage>
</organism>
<name>A0A1S8WWD6_OPIVI</name>
<dbReference type="SUPFAM" id="SSF48403">
    <property type="entry name" value="Ankyrin repeat"/>
    <property type="match status" value="1"/>
</dbReference>